<accession>A0A1Y5TWL6</accession>
<keyword evidence="2" id="KW-1185">Reference proteome</keyword>
<dbReference type="Proteomes" id="UP000193900">
    <property type="component" value="Unassembled WGS sequence"/>
</dbReference>
<dbReference type="RefSeq" id="WP_085880631.1">
    <property type="nucleotide sequence ID" value="NZ_FWFZ01000033.1"/>
</dbReference>
<reference evidence="1 2" key="1">
    <citation type="submission" date="2017-03" db="EMBL/GenBank/DDBJ databases">
        <authorList>
            <person name="Afonso C.L."/>
            <person name="Miller P.J."/>
            <person name="Scott M.A."/>
            <person name="Spackman E."/>
            <person name="Goraichik I."/>
            <person name="Dimitrov K.M."/>
            <person name="Suarez D.L."/>
            <person name="Swayne D.E."/>
        </authorList>
    </citation>
    <scope>NUCLEOTIDE SEQUENCE [LARGE SCALE GENOMIC DNA]</scope>
    <source>
        <strain evidence="1 2">CECT 7023</strain>
    </source>
</reference>
<evidence type="ECO:0000313" key="2">
    <source>
        <dbReference type="Proteomes" id="UP000193900"/>
    </source>
</evidence>
<protein>
    <recommendedName>
        <fullName evidence="3">ATP-dependent Clp protease proteolytic subunit</fullName>
    </recommendedName>
</protein>
<name>A0A1Y5TWL6_9RHOB</name>
<evidence type="ECO:0008006" key="3">
    <source>
        <dbReference type="Google" id="ProtNLM"/>
    </source>
</evidence>
<sequence length="74" mass="7987">MNSWYTIRAQAQTQAVGVEVVIYDEIGAYGISAKGFLAELGALPDATPLTLRLNSPGGSVFDAVDYTTIEHRKK</sequence>
<dbReference type="SUPFAM" id="SSF52096">
    <property type="entry name" value="ClpP/crotonase"/>
    <property type="match status" value="1"/>
</dbReference>
<dbReference type="AlphaFoldDB" id="A0A1Y5TWL6"/>
<dbReference type="InterPro" id="IPR029045">
    <property type="entry name" value="ClpP/crotonase-like_dom_sf"/>
</dbReference>
<proteinExistence type="predicted"/>
<dbReference type="EMBL" id="FWFZ01000033">
    <property type="protein sequence ID" value="SLN75117.1"/>
    <property type="molecule type" value="Genomic_DNA"/>
</dbReference>
<dbReference type="OrthoDB" id="9806592at2"/>
<organism evidence="1 2">
    <name type="scientific">Roseisalinus antarcticus</name>
    <dbReference type="NCBI Taxonomy" id="254357"/>
    <lineage>
        <taxon>Bacteria</taxon>
        <taxon>Pseudomonadati</taxon>
        <taxon>Pseudomonadota</taxon>
        <taxon>Alphaproteobacteria</taxon>
        <taxon>Rhodobacterales</taxon>
        <taxon>Roseobacteraceae</taxon>
        <taxon>Roseisalinus</taxon>
    </lineage>
</organism>
<evidence type="ECO:0000313" key="1">
    <source>
        <dbReference type="EMBL" id="SLN75117.1"/>
    </source>
</evidence>
<gene>
    <name evidence="1" type="ORF">ROA7023_03899</name>
</gene>